<accession>A0A7J4XPU4</accession>
<dbReference type="RefSeq" id="WP_007478781.1">
    <property type="nucleotide sequence ID" value="NZ_CAXSTI010000002.1"/>
</dbReference>
<evidence type="ECO:0000313" key="2">
    <source>
        <dbReference type="EMBL" id="KAA3770811.1"/>
    </source>
</evidence>
<dbReference type="AlphaFoldDB" id="A0A7J4XPU4"/>
<feature type="chain" id="PRO_5029640512" description="DUF1735 domain-containing protein" evidence="1">
    <location>
        <begin position="22"/>
        <end position="308"/>
    </location>
</feature>
<organism evidence="2 3">
    <name type="scientific">Bacteroides salyersiae</name>
    <dbReference type="NCBI Taxonomy" id="291644"/>
    <lineage>
        <taxon>Bacteria</taxon>
        <taxon>Pseudomonadati</taxon>
        <taxon>Bacteroidota</taxon>
        <taxon>Bacteroidia</taxon>
        <taxon>Bacteroidales</taxon>
        <taxon>Bacteroidaceae</taxon>
        <taxon>Bacteroides</taxon>
    </lineage>
</organism>
<dbReference type="EMBL" id="VWMK01000001">
    <property type="protein sequence ID" value="KAA3770811.1"/>
    <property type="molecule type" value="Genomic_DNA"/>
</dbReference>
<evidence type="ECO:0008006" key="4">
    <source>
        <dbReference type="Google" id="ProtNLM"/>
    </source>
</evidence>
<reference evidence="2 3" key="1">
    <citation type="journal article" date="2019" name="Nat. Med.">
        <title>A library of human gut bacterial isolates paired with longitudinal multiomics data enables mechanistic microbiome research.</title>
        <authorList>
            <person name="Poyet M."/>
            <person name="Groussin M."/>
            <person name="Gibbons S.M."/>
            <person name="Avila-Pacheco J."/>
            <person name="Jiang X."/>
            <person name="Kearney S.M."/>
            <person name="Perrotta A.R."/>
            <person name="Berdy B."/>
            <person name="Zhao S."/>
            <person name="Lieberman T.D."/>
            <person name="Swanson P.K."/>
            <person name="Smith M."/>
            <person name="Roesemann S."/>
            <person name="Alexander J.E."/>
            <person name="Rich S.A."/>
            <person name="Livny J."/>
            <person name="Vlamakis H."/>
            <person name="Clish C."/>
            <person name="Bullock K."/>
            <person name="Deik A."/>
            <person name="Scott J."/>
            <person name="Pierce K.A."/>
            <person name="Xavier R.J."/>
            <person name="Alm E.J."/>
        </authorList>
    </citation>
    <scope>NUCLEOTIDE SEQUENCE [LARGE SCALE GENOMIC DNA]</scope>
    <source>
        <strain evidence="2 3">BIOML-A10</strain>
    </source>
</reference>
<gene>
    <name evidence="2" type="ORF">F3F73_02395</name>
</gene>
<protein>
    <recommendedName>
        <fullName evidence="4">DUF1735 domain-containing protein</fullName>
    </recommendedName>
</protein>
<dbReference type="GeneID" id="93115725"/>
<comment type="caution">
    <text evidence="2">The sequence shown here is derived from an EMBL/GenBank/DDBJ whole genome shotgun (WGS) entry which is preliminary data.</text>
</comment>
<sequence>MNKYIKFAVLGVLSWALGACSDDLERDPSPTVSPDCVGVYFSESNTYNYELDPAITSLTLTVGRDKTDGAVTVPVKVINNSNNVFVIPESVSFAAGEAETTMVVTFPNAEMGVEYSFELTFDSDYVNPYKGASLAKTSIQRIKWESIGMGVYVDGTVSTFFGVSPMAVGIEIEKADLGSSMKYRFNNAYAPAEYYISRDPVIYDGYPYNETFLGERQFVLTSTIDGVTMQVAKTGLNLGYGEMIIGTVYGNLSNDIKTYPLGTIANDVITFPANSLFIQDNDGAAPASKNPTKLYLSIDVYKASLTAE</sequence>
<evidence type="ECO:0000313" key="3">
    <source>
        <dbReference type="Proteomes" id="UP000422221"/>
    </source>
</evidence>
<keyword evidence="1" id="KW-0732">Signal</keyword>
<proteinExistence type="predicted"/>
<dbReference type="PROSITE" id="PS51257">
    <property type="entry name" value="PROKAR_LIPOPROTEIN"/>
    <property type="match status" value="1"/>
</dbReference>
<name>A0A7J4XPU4_9BACE</name>
<feature type="signal peptide" evidence="1">
    <location>
        <begin position="1"/>
        <end position="21"/>
    </location>
</feature>
<dbReference type="Proteomes" id="UP000422221">
    <property type="component" value="Unassembled WGS sequence"/>
</dbReference>
<evidence type="ECO:0000256" key="1">
    <source>
        <dbReference type="SAM" id="SignalP"/>
    </source>
</evidence>